<gene>
    <name evidence="2" type="ORF">MNB_SUP05-SYMBIONT-5-1445</name>
</gene>
<dbReference type="AlphaFoldDB" id="A0A1W1E252"/>
<organism evidence="2">
    <name type="scientific">hydrothermal vent metagenome</name>
    <dbReference type="NCBI Taxonomy" id="652676"/>
    <lineage>
        <taxon>unclassified sequences</taxon>
        <taxon>metagenomes</taxon>
        <taxon>ecological metagenomes</taxon>
    </lineage>
</organism>
<reference evidence="2" key="1">
    <citation type="submission" date="2016-10" db="EMBL/GenBank/DDBJ databases">
        <authorList>
            <person name="de Groot N.N."/>
        </authorList>
    </citation>
    <scope>NUCLEOTIDE SEQUENCE</scope>
</reference>
<dbReference type="EMBL" id="FPHZ01000109">
    <property type="protein sequence ID" value="SFV87931.1"/>
    <property type="molecule type" value="Genomic_DNA"/>
</dbReference>
<proteinExistence type="predicted"/>
<evidence type="ECO:0000313" key="2">
    <source>
        <dbReference type="EMBL" id="SFV87931.1"/>
    </source>
</evidence>
<accession>A0A1W1E252</accession>
<feature type="compositionally biased region" description="Polar residues" evidence="1">
    <location>
        <begin position="9"/>
        <end position="18"/>
    </location>
</feature>
<name>A0A1W1E252_9ZZZZ</name>
<feature type="region of interest" description="Disordered" evidence="1">
    <location>
        <begin position="1"/>
        <end position="26"/>
    </location>
</feature>
<protein>
    <submittedName>
        <fullName evidence="2">Uncharacterized protein</fullName>
    </submittedName>
</protein>
<evidence type="ECO:0000256" key="1">
    <source>
        <dbReference type="SAM" id="MobiDB-lite"/>
    </source>
</evidence>
<sequence>MHTFPHLPTTLSRLTTISPPGAKNRKTCTTPITKALLIL</sequence>